<dbReference type="OrthoDB" id="2831072at2759"/>
<sequence length="191" mass="20866">MAHSTDTTDEVFDISHIAGNASDDLKRLIGDPGSFFSSRRPQSFEGPIFAESIQRRLRCTEISINKKAEEERKLEARYVIETEVAEDMLNGGGNIHGGCSAFLVDICSSLALFALGSEDKGDVRVSVSQSLNIVYHSPAQLGDKLRIVNTTLTLGTRAQSVRTEIWNATHHRLVVSGTHIKMAASTPKPNL</sequence>
<dbReference type="AlphaFoldDB" id="A0A0D2LNB8"/>
<evidence type="ECO:0000256" key="2">
    <source>
        <dbReference type="ARBA" id="ARBA00022801"/>
    </source>
</evidence>
<dbReference type="CDD" id="cd03443">
    <property type="entry name" value="PaaI_thioesterase"/>
    <property type="match status" value="1"/>
</dbReference>
<evidence type="ECO:0000313" key="4">
    <source>
        <dbReference type="EMBL" id="KJA29572.1"/>
    </source>
</evidence>
<name>A0A0D2LNB8_HYPSF</name>
<dbReference type="SUPFAM" id="SSF54637">
    <property type="entry name" value="Thioesterase/thiol ester dehydrase-isomerase"/>
    <property type="match status" value="1"/>
</dbReference>
<keyword evidence="5" id="KW-1185">Reference proteome</keyword>
<dbReference type="PANTHER" id="PTHR21660">
    <property type="entry name" value="THIOESTERASE SUPERFAMILY MEMBER-RELATED"/>
    <property type="match status" value="1"/>
</dbReference>
<dbReference type="Proteomes" id="UP000054270">
    <property type="component" value="Unassembled WGS sequence"/>
</dbReference>
<dbReference type="GO" id="GO:0047617">
    <property type="term" value="F:fatty acyl-CoA hydrolase activity"/>
    <property type="evidence" value="ECO:0007669"/>
    <property type="project" value="InterPro"/>
</dbReference>
<evidence type="ECO:0000259" key="3">
    <source>
        <dbReference type="Pfam" id="PF03061"/>
    </source>
</evidence>
<dbReference type="EMBL" id="KN817518">
    <property type="protein sequence ID" value="KJA29572.1"/>
    <property type="molecule type" value="Genomic_DNA"/>
</dbReference>
<dbReference type="InterPro" id="IPR039298">
    <property type="entry name" value="ACOT13"/>
</dbReference>
<evidence type="ECO:0000256" key="1">
    <source>
        <dbReference type="ARBA" id="ARBA00008324"/>
    </source>
</evidence>
<dbReference type="Pfam" id="PF03061">
    <property type="entry name" value="4HBT"/>
    <property type="match status" value="1"/>
</dbReference>
<dbReference type="Gene3D" id="3.10.129.10">
    <property type="entry name" value="Hotdog Thioesterase"/>
    <property type="match status" value="1"/>
</dbReference>
<dbReference type="OMA" id="GTHVKQD"/>
<dbReference type="PANTHER" id="PTHR21660:SF1">
    <property type="entry name" value="ACYL-COENZYME A THIOESTERASE 13"/>
    <property type="match status" value="1"/>
</dbReference>
<comment type="similarity">
    <text evidence="1">Belongs to the thioesterase PaaI family.</text>
</comment>
<dbReference type="STRING" id="945553.A0A0D2LNB8"/>
<dbReference type="InterPro" id="IPR029069">
    <property type="entry name" value="HotDog_dom_sf"/>
</dbReference>
<dbReference type="InterPro" id="IPR006683">
    <property type="entry name" value="Thioestr_dom"/>
</dbReference>
<keyword evidence="2" id="KW-0378">Hydrolase</keyword>
<reference evidence="5" key="1">
    <citation type="submission" date="2014-04" db="EMBL/GenBank/DDBJ databases">
        <title>Evolutionary Origins and Diversification of the Mycorrhizal Mutualists.</title>
        <authorList>
            <consortium name="DOE Joint Genome Institute"/>
            <consortium name="Mycorrhizal Genomics Consortium"/>
            <person name="Kohler A."/>
            <person name="Kuo A."/>
            <person name="Nagy L.G."/>
            <person name="Floudas D."/>
            <person name="Copeland A."/>
            <person name="Barry K.W."/>
            <person name="Cichocki N."/>
            <person name="Veneault-Fourrey C."/>
            <person name="LaButti K."/>
            <person name="Lindquist E.A."/>
            <person name="Lipzen A."/>
            <person name="Lundell T."/>
            <person name="Morin E."/>
            <person name="Murat C."/>
            <person name="Riley R."/>
            <person name="Ohm R."/>
            <person name="Sun H."/>
            <person name="Tunlid A."/>
            <person name="Henrissat B."/>
            <person name="Grigoriev I.V."/>
            <person name="Hibbett D.S."/>
            <person name="Martin F."/>
        </authorList>
    </citation>
    <scope>NUCLEOTIDE SEQUENCE [LARGE SCALE GENOMIC DNA]</scope>
    <source>
        <strain evidence="5">FD-334 SS-4</strain>
    </source>
</reference>
<organism evidence="4 5">
    <name type="scientific">Hypholoma sublateritium (strain FD-334 SS-4)</name>
    <dbReference type="NCBI Taxonomy" id="945553"/>
    <lineage>
        <taxon>Eukaryota</taxon>
        <taxon>Fungi</taxon>
        <taxon>Dikarya</taxon>
        <taxon>Basidiomycota</taxon>
        <taxon>Agaricomycotina</taxon>
        <taxon>Agaricomycetes</taxon>
        <taxon>Agaricomycetidae</taxon>
        <taxon>Agaricales</taxon>
        <taxon>Agaricineae</taxon>
        <taxon>Strophariaceae</taxon>
        <taxon>Hypholoma</taxon>
    </lineage>
</organism>
<gene>
    <name evidence="4" type="ORF">HYPSUDRAFT_127021</name>
</gene>
<accession>A0A0D2LNB8</accession>
<evidence type="ECO:0000313" key="5">
    <source>
        <dbReference type="Proteomes" id="UP000054270"/>
    </source>
</evidence>
<feature type="domain" description="Thioesterase" evidence="3">
    <location>
        <begin position="92"/>
        <end position="171"/>
    </location>
</feature>
<proteinExistence type="inferred from homology"/>
<protein>
    <recommendedName>
        <fullName evidence="3">Thioesterase domain-containing protein</fullName>
    </recommendedName>
</protein>